<feature type="transmembrane region" description="Helical" evidence="6">
    <location>
        <begin position="785"/>
        <end position="806"/>
    </location>
</feature>
<dbReference type="PANTHER" id="PTHR30287:SF1">
    <property type="entry name" value="INNER MEMBRANE PROTEIN"/>
    <property type="match status" value="1"/>
</dbReference>
<dbReference type="AlphaFoldDB" id="Q31I76"/>
<dbReference type="OrthoDB" id="5292592at2"/>
<feature type="transmembrane region" description="Helical" evidence="6">
    <location>
        <begin position="750"/>
        <end position="773"/>
    </location>
</feature>
<reference evidence="8" key="1">
    <citation type="submission" date="2006-07" db="EMBL/GenBank/DDBJ databases">
        <title>Complete sequence of Thiomicrospira crunogena XCL-2.</title>
        <authorList>
            <consortium name="US DOE Joint Genome Institute"/>
            <person name="Copeland A."/>
            <person name="Lucas S."/>
            <person name="Lapidus A."/>
            <person name="Barry K."/>
            <person name="Detter J.C."/>
            <person name="Glavina del Rio T."/>
            <person name="Hammon N."/>
            <person name="Israni S."/>
            <person name="Dalin E."/>
            <person name="Tice H."/>
            <person name="Pitluck S."/>
            <person name="Chain P."/>
            <person name="Malfatti S."/>
            <person name="Shin M."/>
            <person name="Vergez L."/>
            <person name="Schmutz J."/>
            <person name="Larimer F."/>
            <person name="Land M."/>
            <person name="Hauser L."/>
            <person name="Kyrpides N."/>
            <person name="Lykidis A."/>
            <person name="Scott K.M."/>
            <person name="Sievert S."/>
            <person name="Kerfeld C."/>
            <person name="Freyermuth S."/>
            <person name="Dobrinski K."/>
            <person name="Boller A."/>
            <person name="Fitzpatrick K."/>
            <person name="Thoma P."/>
            <person name="Moore J."/>
            <person name="Richardson P."/>
        </authorList>
    </citation>
    <scope>NUCLEOTIDE SEQUENCE</scope>
    <source>
        <strain evidence="8">XCL-2</strain>
    </source>
</reference>
<feature type="transmembrane region" description="Helical" evidence="6">
    <location>
        <begin position="695"/>
        <end position="717"/>
    </location>
</feature>
<evidence type="ECO:0000256" key="5">
    <source>
        <dbReference type="ARBA" id="ARBA00023136"/>
    </source>
</evidence>
<dbReference type="PANTHER" id="PTHR30287">
    <property type="entry name" value="MEMBRANE COMPONENT OF PREDICTED ABC SUPERFAMILY METABOLITE UPTAKE TRANSPORTER"/>
    <property type="match status" value="1"/>
</dbReference>
<evidence type="ECO:0000256" key="1">
    <source>
        <dbReference type="ARBA" id="ARBA00004651"/>
    </source>
</evidence>
<keyword evidence="4 6" id="KW-1133">Transmembrane helix</keyword>
<dbReference type="InterPro" id="IPR038766">
    <property type="entry name" value="Membrane_comp_ABC_pdt"/>
</dbReference>
<keyword evidence="8" id="KW-0547">Nucleotide-binding</keyword>
<feature type="domain" description="ABC3 transporter permease C-terminal" evidence="7">
    <location>
        <begin position="702"/>
        <end position="815"/>
    </location>
</feature>
<feature type="domain" description="ABC3 transporter permease C-terminal" evidence="7">
    <location>
        <begin position="254"/>
        <end position="371"/>
    </location>
</feature>
<evidence type="ECO:0000256" key="4">
    <source>
        <dbReference type="ARBA" id="ARBA00022989"/>
    </source>
</evidence>
<feature type="transmembrane region" description="Helical" evidence="6">
    <location>
        <begin position="413"/>
        <end position="433"/>
    </location>
</feature>
<dbReference type="GO" id="GO:0005524">
    <property type="term" value="F:ATP binding"/>
    <property type="evidence" value="ECO:0007669"/>
    <property type="project" value="UniProtKB-KW"/>
</dbReference>
<dbReference type="EMBL" id="CP000109">
    <property type="protein sequence ID" value="ABB41147.1"/>
    <property type="molecule type" value="Genomic_DNA"/>
</dbReference>
<protein>
    <submittedName>
        <fullName evidence="8">ATP-binding cassette (ABC) superfamily transporter, permease component</fullName>
    </submittedName>
</protein>
<keyword evidence="3 6" id="KW-0812">Transmembrane</keyword>
<evidence type="ECO:0000313" key="8">
    <source>
        <dbReference type="EMBL" id="ABB41147.1"/>
    </source>
</evidence>
<evidence type="ECO:0000256" key="2">
    <source>
        <dbReference type="ARBA" id="ARBA00022475"/>
    </source>
</evidence>
<feature type="transmembrane region" description="Helical" evidence="6">
    <location>
        <begin position="247"/>
        <end position="274"/>
    </location>
</feature>
<organism evidence="8">
    <name type="scientific">Hydrogenovibrio crunogenus (strain DSM 25203 / XCL-2)</name>
    <name type="common">Thiomicrospira crunogena</name>
    <dbReference type="NCBI Taxonomy" id="317025"/>
    <lineage>
        <taxon>Bacteria</taxon>
        <taxon>Pseudomonadati</taxon>
        <taxon>Pseudomonadota</taxon>
        <taxon>Gammaproteobacteria</taxon>
        <taxon>Thiotrichales</taxon>
        <taxon>Piscirickettsiaceae</taxon>
        <taxon>Hydrogenovibrio</taxon>
    </lineage>
</organism>
<keyword evidence="8" id="KW-0067">ATP-binding</keyword>
<dbReference type="Pfam" id="PF02687">
    <property type="entry name" value="FtsX"/>
    <property type="match status" value="2"/>
</dbReference>
<proteinExistence type="predicted"/>
<evidence type="ECO:0000259" key="7">
    <source>
        <dbReference type="Pfam" id="PF02687"/>
    </source>
</evidence>
<dbReference type="KEGG" id="tcx:Tcr_0551"/>
<accession>Q31I76</accession>
<dbReference type="GO" id="GO:0005886">
    <property type="term" value="C:plasma membrane"/>
    <property type="evidence" value="ECO:0007669"/>
    <property type="project" value="UniProtKB-SubCell"/>
</dbReference>
<keyword evidence="2" id="KW-1003">Cell membrane</keyword>
<sequence>MKNTYLREMLTASKWFLRGIKRGDWVWLLLAVVIASATVTFVEKLGQTVKQSMVRQAANNLGADYVIRSSRPIDVQWVQKAQQLGLETAQAQSLITMALSNEQFQLVRLRAVSPNTPLRSKTQSFPHVSGTNQVWAEQNLVPMLNLSKGSQVTLGKQTFSVAGLFQPASSGLGMGAFAYQMVIPLSQLAATELKGPGSRIEYELSVAGESKAIKTFAQQVEKAQNPHLQTLSAQAPSQDLAKSLDTAWLFLELAALSAVMVAGLSILIASRFYLQRWQNSIALMRAFGAQRAQMSRLFAFQLSWLAILGSGVGVLLGIGLFQFVIPVLQTYFSSLVIADSGWVYLHGFLMGFLVLWGFAWQAFRSAVQTSPLQLLKSVDSSPKMKQWLISLGLVLVVVVSMTGYVFWVLIGLLVTGAVLYLAAVGLLRLVRLLQGKSKGWLKLSLAALSKEPGLVKIQLISIGLVLFVLMLMTFVRQDLMQNWQTSLPKNTPDTFLVNVQPDQKQTVTELLAHHHINAPLVPMARGRLVAVNDMPIKAKEQESDRARRLLERESNIAVLSTLPSYNTLEQQAQPESLSAQQKALLTVSVEEGMAELFGIQLNDVLTFSFTGQEKQYRVDSIRRVQWQSFRLNFFFIVQPSVQKPLPISYISNFTLSDKAVSATELTQQLAQQASGVLLIDAKRILTQVQTIMAQASWAVTALYGFTLLASLIVLFTATMASQQTRVQSWLLLRTLGATQKEIVKIGLMEFVLLGALAGLLAAVFAQIASWGIGYFVLDIPLSFNLILWVTSLITGMLVLLMIGWVTQKRYLRQSPRRMAQKWS</sequence>
<name>Q31I76_HYDCU</name>
<dbReference type="eggNOG" id="COG3127">
    <property type="taxonomic scope" value="Bacteria"/>
</dbReference>
<dbReference type="STRING" id="317025.Tcr_0551"/>
<feature type="transmembrane region" description="Helical" evidence="6">
    <location>
        <begin position="454"/>
        <end position="475"/>
    </location>
</feature>
<comment type="subcellular location">
    <subcellularLocation>
        <location evidence="1">Cell membrane</location>
        <topology evidence="1">Multi-pass membrane protein</topology>
    </subcellularLocation>
</comment>
<gene>
    <name evidence="8" type="ordered locus">Tcr_0551</name>
</gene>
<evidence type="ECO:0000256" key="3">
    <source>
        <dbReference type="ARBA" id="ARBA00022692"/>
    </source>
</evidence>
<keyword evidence="5 6" id="KW-0472">Membrane</keyword>
<feature type="transmembrane region" description="Helical" evidence="6">
    <location>
        <begin position="295"/>
        <end position="323"/>
    </location>
</feature>
<dbReference type="InterPro" id="IPR003838">
    <property type="entry name" value="ABC3_permease_C"/>
</dbReference>
<evidence type="ECO:0000256" key="6">
    <source>
        <dbReference type="SAM" id="Phobius"/>
    </source>
</evidence>
<feature type="transmembrane region" description="Helical" evidence="6">
    <location>
        <begin position="387"/>
        <end position="407"/>
    </location>
</feature>
<feature type="transmembrane region" description="Helical" evidence="6">
    <location>
        <begin position="343"/>
        <end position="367"/>
    </location>
</feature>
<dbReference type="HOGENOM" id="CLU_009475_0_0_6"/>